<accession>A0ABQ5LP52</accession>
<feature type="signal peptide" evidence="2">
    <location>
        <begin position="1"/>
        <end position="19"/>
    </location>
</feature>
<feature type="coiled-coil region" evidence="1">
    <location>
        <begin position="92"/>
        <end position="119"/>
    </location>
</feature>
<evidence type="ECO:0000256" key="1">
    <source>
        <dbReference type="SAM" id="Coils"/>
    </source>
</evidence>
<evidence type="ECO:0008006" key="5">
    <source>
        <dbReference type="Google" id="ProtNLM"/>
    </source>
</evidence>
<dbReference type="Proteomes" id="UP001144205">
    <property type="component" value="Unassembled WGS sequence"/>
</dbReference>
<evidence type="ECO:0000313" key="3">
    <source>
        <dbReference type="EMBL" id="GKY86185.1"/>
    </source>
</evidence>
<dbReference type="RefSeq" id="WP_281840156.1">
    <property type="nucleotide sequence ID" value="NZ_BROH01000001.1"/>
</dbReference>
<organism evidence="3 4">
    <name type="scientific">Sinisalibacter aestuarii</name>
    <dbReference type="NCBI Taxonomy" id="2949426"/>
    <lineage>
        <taxon>Bacteria</taxon>
        <taxon>Pseudomonadati</taxon>
        <taxon>Pseudomonadota</taxon>
        <taxon>Alphaproteobacteria</taxon>
        <taxon>Rhodobacterales</taxon>
        <taxon>Roseobacteraceae</taxon>
        <taxon>Sinisalibacter</taxon>
    </lineage>
</organism>
<protein>
    <recommendedName>
        <fullName evidence="5">Lipoprotein</fullName>
    </recommendedName>
</protein>
<sequence>MRSIALSALAVALTLAACATTPRQQCEAPYRAELRNTTFHIRETEMLLRRGFGLVPARNEIGLHYCLRPTGSAYLCRAEDGEPMFDRRPINRVAEQAKLDALRAEARRLTAAIADCQAAYPE</sequence>
<name>A0ABQ5LP52_9RHOB</name>
<feature type="chain" id="PRO_5046024140" description="Lipoprotein" evidence="2">
    <location>
        <begin position="20"/>
        <end position="122"/>
    </location>
</feature>
<reference evidence="3" key="1">
    <citation type="journal article" date="2023" name="Int. J. Syst. Evol. Microbiol.">
        <title>Sinisalibacter aestuarii sp. nov., isolated from estuarine sediment of the Arakawa River.</title>
        <authorList>
            <person name="Arafat S.T."/>
            <person name="Hirano S."/>
            <person name="Sato A."/>
            <person name="Takeuchi K."/>
            <person name="Yasuda T."/>
            <person name="Terahara T."/>
            <person name="Hamada M."/>
            <person name="Kobayashi T."/>
        </authorList>
    </citation>
    <scope>NUCLEOTIDE SEQUENCE</scope>
    <source>
        <strain evidence="3">B-399</strain>
    </source>
</reference>
<evidence type="ECO:0000313" key="4">
    <source>
        <dbReference type="Proteomes" id="UP001144205"/>
    </source>
</evidence>
<keyword evidence="2" id="KW-0732">Signal</keyword>
<gene>
    <name evidence="3" type="ORF">STA1M1_00540</name>
</gene>
<proteinExistence type="predicted"/>
<keyword evidence="1" id="KW-0175">Coiled coil</keyword>
<dbReference type="PROSITE" id="PS51257">
    <property type="entry name" value="PROKAR_LIPOPROTEIN"/>
    <property type="match status" value="1"/>
</dbReference>
<comment type="caution">
    <text evidence="3">The sequence shown here is derived from an EMBL/GenBank/DDBJ whole genome shotgun (WGS) entry which is preliminary data.</text>
</comment>
<dbReference type="EMBL" id="BROH01000001">
    <property type="protein sequence ID" value="GKY86185.1"/>
    <property type="molecule type" value="Genomic_DNA"/>
</dbReference>
<evidence type="ECO:0000256" key="2">
    <source>
        <dbReference type="SAM" id="SignalP"/>
    </source>
</evidence>
<keyword evidence="4" id="KW-1185">Reference proteome</keyword>